<accession>A0A0E9SRI4</accession>
<organism evidence="1">
    <name type="scientific">Anguilla anguilla</name>
    <name type="common">European freshwater eel</name>
    <name type="synonym">Muraena anguilla</name>
    <dbReference type="NCBI Taxonomy" id="7936"/>
    <lineage>
        <taxon>Eukaryota</taxon>
        <taxon>Metazoa</taxon>
        <taxon>Chordata</taxon>
        <taxon>Craniata</taxon>
        <taxon>Vertebrata</taxon>
        <taxon>Euteleostomi</taxon>
        <taxon>Actinopterygii</taxon>
        <taxon>Neopterygii</taxon>
        <taxon>Teleostei</taxon>
        <taxon>Anguilliformes</taxon>
        <taxon>Anguillidae</taxon>
        <taxon>Anguilla</taxon>
    </lineage>
</organism>
<name>A0A0E9SRI4_ANGAN</name>
<evidence type="ECO:0000313" key="1">
    <source>
        <dbReference type="EMBL" id="JAH43916.1"/>
    </source>
</evidence>
<proteinExistence type="predicted"/>
<reference evidence="1" key="2">
    <citation type="journal article" date="2015" name="Fish Shellfish Immunol.">
        <title>Early steps in the European eel (Anguilla anguilla)-Vibrio vulnificus interaction in the gills: Role of the RtxA13 toxin.</title>
        <authorList>
            <person name="Callol A."/>
            <person name="Pajuelo D."/>
            <person name="Ebbesson L."/>
            <person name="Teles M."/>
            <person name="MacKenzie S."/>
            <person name="Amaro C."/>
        </authorList>
    </citation>
    <scope>NUCLEOTIDE SEQUENCE</scope>
</reference>
<sequence>MNVSHRARHCIFLICLKLGSRDVIGLMRERETGVFTAVVPQSPQCPRLPVPPSQIRTR</sequence>
<protein>
    <submittedName>
        <fullName evidence="1">Uncharacterized protein</fullName>
    </submittedName>
</protein>
<reference evidence="1" key="1">
    <citation type="submission" date="2014-11" db="EMBL/GenBank/DDBJ databases">
        <authorList>
            <person name="Amaro Gonzalez C."/>
        </authorList>
    </citation>
    <scope>NUCLEOTIDE SEQUENCE</scope>
</reference>
<dbReference type="AlphaFoldDB" id="A0A0E9SRI4"/>
<dbReference type="EMBL" id="GBXM01064661">
    <property type="protein sequence ID" value="JAH43916.1"/>
    <property type="molecule type" value="Transcribed_RNA"/>
</dbReference>